<comment type="function">
    <text evidence="3">Participates in chromosomal partition during cell division. May act via the formation of a condensin-like complex containing Smc and ScpB that pull DNA away from mid-cell into both cell halves.</text>
</comment>
<dbReference type="RefSeq" id="WP_094045110.1">
    <property type="nucleotide sequence ID" value="NZ_NKHD01000020.1"/>
</dbReference>
<evidence type="ECO:0000256" key="2">
    <source>
        <dbReference type="ARBA" id="ARBA00044777"/>
    </source>
</evidence>
<name>A0A231VHH9_THETR</name>
<dbReference type="GO" id="GO:0006260">
    <property type="term" value="P:DNA replication"/>
    <property type="evidence" value="ECO:0007669"/>
    <property type="project" value="UniProtKB-UniRule"/>
</dbReference>
<organism evidence="4 5">
    <name type="scientific">Thermoanaerobacterium thermosaccharolyticum</name>
    <name type="common">Clostridium thermosaccharolyticum</name>
    <dbReference type="NCBI Taxonomy" id="1517"/>
    <lineage>
        <taxon>Bacteria</taxon>
        <taxon>Bacillati</taxon>
        <taxon>Bacillota</taxon>
        <taxon>Clostridia</taxon>
        <taxon>Thermoanaerobacterales</taxon>
        <taxon>Thermoanaerobacteraceae</taxon>
        <taxon>Thermoanaerobacterium</taxon>
    </lineage>
</organism>
<evidence type="ECO:0000313" key="5">
    <source>
        <dbReference type="Proteomes" id="UP000215301"/>
    </source>
</evidence>
<proteinExistence type="inferred from homology"/>
<dbReference type="Pfam" id="PF02616">
    <property type="entry name" value="SMC_ScpA"/>
    <property type="match status" value="1"/>
</dbReference>
<dbReference type="GO" id="GO:0007059">
    <property type="term" value="P:chromosome segregation"/>
    <property type="evidence" value="ECO:0007669"/>
    <property type="project" value="UniProtKB-UniRule"/>
</dbReference>
<comment type="subunit">
    <text evidence="3">Component of a cohesin-like complex composed of ScpA, ScpB and the Smc homodimer, in which ScpA and ScpB bind to the head domain of Smc. The presence of the three proteins is required for the association of the complex with DNA.</text>
</comment>
<keyword evidence="3" id="KW-0963">Cytoplasm</keyword>
<dbReference type="Gene3D" id="1.10.10.580">
    <property type="entry name" value="Structural maintenance of chromosome 1. Chain E"/>
    <property type="match status" value="1"/>
</dbReference>
<dbReference type="HAMAP" id="MF_01805">
    <property type="entry name" value="ScpA"/>
    <property type="match status" value="1"/>
</dbReference>
<dbReference type="Proteomes" id="UP000215301">
    <property type="component" value="Unassembled WGS sequence"/>
</dbReference>
<dbReference type="GO" id="GO:0051301">
    <property type="term" value="P:cell division"/>
    <property type="evidence" value="ECO:0007669"/>
    <property type="project" value="UniProtKB-KW"/>
</dbReference>
<evidence type="ECO:0000256" key="1">
    <source>
        <dbReference type="ARBA" id="ARBA00022829"/>
    </source>
</evidence>
<keyword evidence="3" id="KW-0131">Cell cycle</keyword>
<evidence type="ECO:0000256" key="3">
    <source>
        <dbReference type="HAMAP-Rule" id="MF_01805"/>
    </source>
</evidence>
<sequence length="236" mass="27711">MYKVKIKTFEGPFDLLFHLIEKNEIDIKDIPIASVFEQYMEYLNAMQEMDLDIATEFILMAATLLEIKSSMLLPKAQPEGKQLELDEADPREILVERLIEYKKYKVVANKLKSSNVYGLKFFREEPEIKYIDKSLLLNYSADDLKKAYIKILKRANSDVIPIKYTKDQFTVEDKIKEFLKNLIVTPIMKFSEFVFNRHKVEKVVSFMALLELVKLNKVVAEQKKIFGDIIIKKLKR</sequence>
<comment type="similarity">
    <text evidence="3">Belongs to the ScpA family.</text>
</comment>
<reference evidence="4 5" key="1">
    <citation type="submission" date="2017-06" db="EMBL/GenBank/DDBJ databases">
        <title>Isolation and characterization of a thermophilic and butanogenic Thermoanaerobacterium thermosaccharolyticum M5 capable of efficient degradation of hemicellulose.</title>
        <authorList>
            <person name="Xin F."/>
            <person name="Jiang Y."/>
        </authorList>
    </citation>
    <scope>NUCLEOTIDE SEQUENCE [LARGE SCALE GENOMIC DNA]</scope>
    <source>
        <strain evidence="4 5">M5</strain>
    </source>
</reference>
<dbReference type="InterPro" id="IPR023093">
    <property type="entry name" value="ScpA-like_C"/>
</dbReference>
<dbReference type="AlphaFoldDB" id="A0A231VHH9"/>
<comment type="caution">
    <text evidence="4">The sequence shown here is derived from an EMBL/GenBank/DDBJ whole genome shotgun (WGS) entry which is preliminary data.</text>
</comment>
<keyword evidence="1 3" id="KW-0159">Chromosome partition</keyword>
<dbReference type="EMBL" id="NKHD01000020">
    <property type="protein sequence ID" value="OXT07607.1"/>
    <property type="molecule type" value="Genomic_DNA"/>
</dbReference>
<dbReference type="PANTHER" id="PTHR33969:SF2">
    <property type="entry name" value="SEGREGATION AND CONDENSATION PROTEIN A"/>
    <property type="match status" value="1"/>
</dbReference>
<comment type="subcellular location">
    <subcellularLocation>
        <location evidence="3">Cytoplasm</location>
    </subcellularLocation>
    <text evidence="3">Associated with two foci at the outer edges of the nucleoid region in young cells, and at four foci within both cell halves in older cells.</text>
</comment>
<protein>
    <recommendedName>
        <fullName evidence="2 3">Segregation and condensation protein A</fullName>
    </recommendedName>
</protein>
<dbReference type="GO" id="GO:0005737">
    <property type="term" value="C:cytoplasm"/>
    <property type="evidence" value="ECO:0007669"/>
    <property type="project" value="UniProtKB-SubCell"/>
</dbReference>
<gene>
    <name evidence="3" type="primary">scpA</name>
    <name evidence="4" type="ORF">CE561_07200</name>
</gene>
<dbReference type="PANTHER" id="PTHR33969">
    <property type="entry name" value="SEGREGATION AND CONDENSATION PROTEIN A"/>
    <property type="match status" value="1"/>
</dbReference>
<dbReference type="Gene3D" id="6.10.250.2410">
    <property type="match status" value="1"/>
</dbReference>
<evidence type="ECO:0000313" key="4">
    <source>
        <dbReference type="EMBL" id="OXT07607.1"/>
    </source>
</evidence>
<accession>A0A231VHH9</accession>
<dbReference type="InterPro" id="IPR003768">
    <property type="entry name" value="ScpA"/>
</dbReference>
<keyword evidence="3" id="KW-0132">Cell division</keyword>